<keyword evidence="4" id="KW-1185">Reference proteome</keyword>
<dbReference type="SUPFAM" id="SSF52540">
    <property type="entry name" value="P-loop containing nucleoside triphosphate hydrolases"/>
    <property type="match status" value="1"/>
</dbReference>
<dbReference type="Gene3D" id="3.40.50.300">
    <property type="entry name" value="P-loop containing nucleotide triphosphate hydrolases"/>
    <property type="match status" value="2"/>
</dbReference>
<sequence>MKEAQAAAEEAPLGARSAKVVLVGDGGCGKTSLLMVFADGAFPEWYPEVSHFCKKVPVIVVGCKTDLRKDKSLVNKLRKNGLEPVTYHRGQEMARSVRAVAYLECSARLHDNVHAVFQEAAEVALGSRSRNFWRRITQSFCVVT</sequence>
<dbReference type="InterPro" id="IPR027417">
    <property type="entry name" value="P-loop_NTPase"/>
</dbReference>
<dbReference type="Ensembl" id="ENSPCOT00000042471.1">
    <property type="protein sequence ID" value="ENSPCOP00000031515.1"/>
    <property type="gene ID" value="ENSPCOG00000028536.1"/>
</dbReference>
<dbReference type="SMART" id="SM00174">
    <property type="entry name" value="RHO"/>
    <property type="match status" value="1"/>
</dbReference>
<dbReference type="SMART" id="SM00175">
    <property type="entry name" value="RAB"/>
    <property type="match status" value="1"/>
</dbReference>
<dbReference type="SMART" id="SM00173">
    <property type="entry name" value="RAS"/>
    <property type="match status" value="1"/>
</dbReference>
<dbReference type="Proteomes" id="UP000233160">
    <property type="component" value="Unassembled WGS sequence"/>
</dbReference>
<gene>
    <name evidence="3" type="primary">RHOD</name>
</gene>
<dbReference type="FunFam" id="3.40.50.300:FF:002021">
    <property type="entry name" value="RHOD isoform 2"/>
    <property type="match status" value="1"/>
</dbReference>
<reference evidence="3" key="1">
    <citation type="submission" date="2025-08" db="UniProtKB">
        <authorList>
            <consortium name="Ensembl"/>
        </authorList>
    </citation>
    <scope>IDENTIFICATION</scope>
</reference>
<keyword evidence="1" id="KW-0547">Nucleotide-binding</keyword>
<dbReference type="InterPro" id="IPR001806">
    <property type="entry name" value="Small_GTPase"/>
</dbReference>
<dbReference type="GO" id="GO:0007264">
    <property type="term" value="P:small GTPase-mediated signal transduction"/>
    <property type="evidence" value="ECO:0007669"/>
    <property type="project" value="InterPro"/>
</dbReference>
<organism evidence="3 4">
    <name type="scientific">Propithecus coquereli</name>
    <name type="common">Coquerel's sifaka</name>
    <name type="synonym">Propithecus verreauxi coquereli</name>
    <dbReference type="NCBI Taxonomy" id="379532"/>
    <lineage>
        <taxon>Eukaryota</taxon>
        <taxon>Metazoa</taxon>
        <taxon>Chordata</taxon>
        <taxon>Craniata</taxon>
        <taxon>Vertebrata</taxon>
        <taxon>Euteleostomi</taxon>
        <taxon>Mammalia</taxon>
        <taxon>Eutheria</taxon>
        <taxon>Euarchontoglires</taxon>
        <taxon>Primates</taxon>
        <taxon>Strepsirrhini</taxon>
        <taxon>Lemuriformes</taxon>
        <taxon>Indriidae</taxon>
        <taxon>Propithecus</taxon>
    </lineage>
</organism>
<dbReference type="InterPro" id="IPR003578">
    <property type="entry name" value="Small_GTPase_Rho"/>
</dbReference>
<name>A0A2K6GZA5_PROCO</name>
<evidence type="ECO:0000256" key="2">
    <source>
        <dbReference type="ARBA" id="ARBA00023134"/>
    </source>
</evidence>
<protein>
    <submittedName>
        <fullName evidence="3">Ras homolog family member D</fullName>
    </submittedName>
</protein>
<evidence type="ECO:0000313" key="3">
    <source>
        <dbReference type="Ensembl" id="ENSPCOP00000031515.1"/>
    </source>
</evidence>
<accession>A0A2K6GZA5</accession>
<dbReference type="PANTHER" id="PTHR24072">
    <property type="entry name" value="RHO FAMILY GTPASE"/>
    <property type="match status" value="1"/>
</dbReference>
<keyword evidence="2" id="KW-0342">GTP-binding</keyword>
<reference evidence="3" key="2">
    <citation type="submission" date="2025-09" db="UniProtKB">
        <authorList>
            <consortium name="Ensembl"/>
        </authorList>
    </citation>
    <scope>IDENTIFICATION</scope>
</reference>
<dbReference type="Pfam" id="PF00071">
    <property type="entry name" value="Ras"/>
    <property type="match status" value="1"/>
</dbReference>
<evidence type="ECO:0000256" key="1">
    <source>
        <dbReference type="ARBA" id="ARBA00022741"/>
    </source>
</evidence>
<evidence type="ECO:0000313" key="4">
    <source>
        <dbReference type="Proteomes" id="UP000233160"/>
    </source>
</evidence>
<dbReference type="GeneTree" id="ENSGT00940000161731"/>
<proteinExistence type="predicted"/>
<dbReference type="GO" id="GO:0005525">
    <property type="term" value="F:GTP binding"/>
    <property type="evidence" value="ECO:0007669"/>
    <property type="project" value="UniProtKB-KW"/>
</dbReference>
<dbReference type="FunFam" id="3.40.50.300:FF:001806">
    <property type="entry name" value="rho-related GTP-binding protein RhoD isoform X3"/>
    <property type="match status" value="1"/>
</dbReference>
<dbReference type="AlphaFoldDB" id="A0A2K6GZA5"/>
<dbReference type="GO" id="GO:0003924">
    <property type="term" value="F:GTPase activity"/>
    <property type="evidence" value="ECO:0007669"/>
    <property type="project" value="InterPro"/>
</dbReference>